<evidence type="ECO:0008006" key="3">
    <source>
        <dbReference type="Google" id="ProtNLM"/>
    </source>
</evidence>
<name>A0A179C4U2_9LACO</name>
<accession>A0A179C4U2</accession>
<comment type="caution">
    <text evidence="1">The sequence shown here is derived from an EMBL/GenBank/DDBJ whole genome shotgun (WGS) entry which is preliminary data.</text>
</comment>
<protein>
    <recommendedName>
        <fullName evidence="3">OsmC family peroxiredoxin</fullName>
    </recommendedName>
</protein>
<organism evidence="1 2">
    <name type="scientific">Ligilactobacillus aviarius</name>
    <dbReference type="NCBI Taxonomy" id="1606"/>
    <lineage>
        <taxon>Bacteria</taxon>
        <taxon>Bacillati</taxon>
        <taxon>Bacillota</taxon>
        <taxon>Bacilli</taxon>
        <taxon>Lactobacillales</taxon>
        <taxon>Lactobacillaceae</taxon>
        <taxon>Ligilactobacillus</taxon>
    </lineage>
</organism>
<dbReference type="SUPFAM" id="SSF82784">
    <property type="entry name" value="OsmC-like"/>
    <property type="match status" value="1"/>
</dbReference>
<dbReference type="PANTHER" id="PTHR35368:SF1">
    <property type="entry name" value="HYDROPEROXIDE REDUCTASE"/>
    <property type="match status" value="1"/>
</dbReference>
<gene>
    <name evidence="1" type="ORF">A3O14_04065</name>
</gene>
<evidence type="ECO:0000313" key="2">
    <source>
        <dbReference type="Proteomes" id="UP000078520"/>
    </source>
</evidence>
<proteinExistence type="predicted"/>
<evidence type="ECO:0000313" key="1">
    <source>
        <dbReference type="EMBL" id="OAQ08292.1"/>
    </source>
</evidence>
<sequence length="140" mass="15712">MRSMKVVSTKSDDGYEVTNDTGELVFKCDEPAKVGGNGKYPRPTDYFFGALGSCLNITARSLAKRKGIKITRLVVTVTGNVETHGIVDPRIKDRISDIQIKFEMESDLPRTEEERFFQECVTACPVHATVEDQTKVTWSY</sequence>
<dbReference type="Pfam" id="PF02566">
    <property type="entry name" value="OsmC"/>
    <property type="match status" value="1"/>
</dbReference>
<reference evidence="2" key="1">
    <citation type="submission" date="2016-03" db="EMBL/GenBank/DDBJ databases">
        <authorList>
            <person name="Johnson T.J."/>
            <person name="Youmans B."/>
            <person name="Case K."/>
            <person name="Noll S."/>
        </authorList>
    </citation>
    <scope>NUCLEOTIDE SEQUENCE [LARGE SCALE GENOMIC DNA]</scope>
    <source>
        <strain evidence="2">UMNLAv8</strain>
    </source>
</reference>
<dbReference type="Proteomes" id="UP000078520">
    <property type="component" value="Unassembled WGS sequence"/>
</dbReference>
<dbReference type="OrthoDB" id="1433018at2"/>
<dbReference type="Gene3D" id="3.30.300.20">
    <property type="match status" value="1"/>
</dbReference>
<dbReference type="RefSeq" id="WP_064208699.1">
    <property type="nucleotide sequence ID" value="NZ_LVKC01000031.1"/>
</dbReference>
<dbReference type="InterPro" id="IPR036102">
    <property type="entry name" value="OsmC/Ohrsf"/>
</dbReference>
<dbReference type="InterPro" id="IPR003718">
    <property type="entry name" value="OsmC/Ohr_fam"/>
</dbReference>
<dbReference type="InterPro" id="IPR052924">
    <property type="entry name" value="OsmC/Ohr_hydroprdx_reductase"/>
</dbReference>
<dbReference type="EMBL" id="LVKI01000013">
    <property type="protein sequence ID" value="OAQ08292.1"/>
    <property type="molecule type" value="Genomic_DNA"/>
</dbReference>
<dbReference type="PANTHER" id="PTHR35368">
    <property type="entry name" value="HYDROPEROXIDE REDUCTASE"/>
    <property type="match status" value="1"/>
</dbReference>
<dbReference type="InterPro" id="IPR015946">
    <property type="entry name" value="KH_dom-like_a/b"/>
</dbReference>
<dbReference type="AlphaFoldDB" id="A0A179C4U2"/>